<comment type="catalytic activity">
    <reaction evidence="17">
        <text>L-threonyl-[protein] + ATP = O-phospho-L-threonyl-[protein] + ADP + H(+)</text>
        <dbReference type="Rhea" id="RHEA:46608"/>
        <dbReference type="Rhea" id="RHEA-COMP:11060"/>
        <dbReference type="Rhea" id="RHEA-COMP:11605"/>
        <dbReference type="ChEBI" id="CHEBI:15378"/>
        <dbReference type="ChEBI" id="CHEBI:30013"/>
        <dbReference type="ChEBI" id="CHEBI:30616"/>
        <dbReference type="ChEBI" id="CHEBI:61977"/>
        <dbReference type="ChEBI" id="CHEBI:456216"/>
        <dbReference type="EC" id="2.7.11.1"/>
    </reaction>
</comment>
<evidence type="ECO:0000256" key="6">
    <source>
        <dbReference type="ARBA" id="ARBA00022679"/>
    </source>
</evidence>
<dbReference type="Gene3D" id="3.80.10.10">
    <property type="entry name" value="Ribonuclease Inhibitor"/>
    <property type="match status" value="2"/>
</dbReference>
<dbReference type="FunFam" id="1.10.510.10:FF:000445">
    <property type="entry name" value="MDIS1-interacting receptor like kinase 2"/>
    <property type="match status" value="1"/>
</dbReference>
<evidence type="ECO:0000256" key="16">
    <source>
        <dbReference type="ARBA" id="ARBA00023180"/>
    </source>
</evidence>
<keyword evidence="16" id="KW-0325">Glycoprotein</keyword>
<evidence type="ECO:0000256" key="20">
    <source>
        <dbReference type="SAM" id="Phobius"/>
    </source>
</evidence>
<dbReference type="PROSITE" id="PS00107">
    <property type="entry name" value="PROTEIN_KINASE_ATP"/>
    <property type="match status" value="1"/>
</dbReference>
<reference evidence="22" key="1">
    <citation type="submission" date="2013-07" db="EMBL/GenBank/DDBJ databases">
        <title>The genome of Eucalyptus grandis.</title>
        <authorList>
            <person name="Schmutz J."/>
            <person name="Hayes R."/>
            <person name="Myburg A."/>
            <person name="Tuskan G."/>
            <person name="Grattapaglia D."/>
            <person name="Rokhsar D.S."/>
        </authorList>
    </citation>
    <scope>NUCLEOTIDE SEQUENCE</scope>
    <source>
        <tissue evidence="22">Leaf extractions</tissue>
    </source>
</reference>
<keyword evidence="11" id="KW-0418">Kinase</keyword>
<dbReference type="FunFam" id="3.30.200.20:FF:000309">
    <property type="entry name" value="Leucine-rich repeat receptor protein kinase MSP1"/>
    <property type="match status" value="1"/>
</dbReference>
<dbReference type="InterPro" id="IPR032675">
    <property type="entry name" value="LRR_dom_sf"/>
</dbReference>
<dbReference type="GO" id="GO:0038023">
    <property type="term" value="F:signaling receptor activity"/>
    <property type="evidence" value="ECO:0000318"/>
    <property type="project" value="GO_Central"/>
</dbReference>
<dbReference type="InterPro" id="IPR013210">
    <property type="entry name" value="LRR_N_plant-typ"/>
</dbReference>
<dbReference type="SUPFAM" id="SSF56112">
    <property type="entry name" value="Protein kinase-like (PK-like)"/>
    <property type="match status" value="1"/>
</dbReference>
<dbReference type="Gene3D" id="3.30.200.20">
    <property type="entry name" value="Phosphorylase Kinase, domain 1"/>
    <property type="match status" value="1"/>
</dbReference>
<keyword evidence="5" id="KW-0433">Leucine-rich repeat</keyword>
<keyword evidence="6" id="KW-0808">Transferase</keyword>
<dbReference type="PANTHER" id="PTHR48005">
    <property type="entry name" value="LEUCINE RICH REPEAT KINASE 2"/>
    <property type="match status" value="1"/>
</dbReference>
<evidence type="ECO:0000256" key="17">
    <source>
        <dbReference type="ARBA" id="ARBA00047899"/>
    </source>
</evidence>
<dbReference type="OMA" id="CNDYGSI"/>
<evidence type="ECO:0000256" key="4">
    <source>
        <dbReference type="ARBA" id="ARBA00022553"/>
    </source>
</evidence>
<keyword evidence="3" id="KW-0723">Serine/threonine-protein kinase</keyword>
<dbReference type="InterPro" id="IPR003591">
    <property type="entry name" value="Leu-rich_rpt_typical-subtyp"/>
</dbReference>
<keyword evidence="10 19" id="KW-0547">Nucleotide-binding</keyword>
<evidence type="ECO:0000313" key="22">
    <source>
        <dbReference type="EMBL" id="KCW54977.1"/>
    </source>
</evidence>
<dbReference type="GO" id="GO:0009755">
    <property type="term" value="P:hormone-mediated signaling pathway"/>
    <property type="evidence" value="ECO:0000318"/>
    <property type="project" value="GO_Central"/>
</dbReference>
<keyword evidence="7 20" id="KW-0812">Transmembrane</keyword>
<gene>
    <name evidence="22" type="ORF">EUGRSUZ_I00946</name>
</gene>
<evidence type="ECO:0000256" key="14">
    <source>
        <dbReference type="ARBA" id="ARBA00023136"/>
    </source>
</evidence>
<feature type="transmembrane region" description="Helical" evidence="20">
    <location>
        <begin position="546"/>
        <end position="566"/>
    </location>
</feature>
<dbReference type="SMART" id="SM00369">
    <property type="entry name" value="LRR_TYP"/>
    <property type="match status" value="6"/>
</dbReference>
<dbReference type="Pfam" id="PF00560">
    <property type="entry name" value="LRR_1"/>
    <property type="match status" value="8"/>
</dbReference>
<dbReference type="FunFam" id="3.80.10.10:FF:000177">
    <property type="entry name" value="Leucine-rich repeat receptor-like serine/threonine-protein kinase At1g17230"/>
    <property type="match status" value="1"/>
</dbReference>
<evidence type="ECO:0000256" key="13">
    <source>
        <dbReference type="ARBA" id="ARBA00022989"/>
    </source>
</evidence>
<evidence type="ECO:0000256" key="1">
    <source>
        <dbReference type="ARBA" id="ARBA00004479"/>
    </source>
</evidence>
<evidence type="ECO:0000256" key="7">
    <source>
        <dbReference type="ARBA" id="ARBA00022692"/>
    </source>
</evidence>
<evidence type="ECO:0000256" key="19">
    <source>
        <dbReference type="PROSITE-ProRule" id="PRU10141"/>
    </source>
</evidence>
<protein>
    <recommendedName>
        <fullName evidence="2">non-specific serine/threonine protein kinase</fullName>
        <ecNumber evidence="2">2.7.11.1</ecNumber>
    </recommendedName>
</protein>
<evidence type="ECO:0000256" key="18">
    <source>
        <dbReference type="ARBA" id="ARBA00048679"/>
    </source>
</evidence>
<proteinExistence type="predicted"/>
<evidence type="ECO:0000256" key="10">
    <source>
        <dbReference type="ARBA" id="ARBA00022741"/>
    </source>
</evidence>
<organism evidence="22">
    <name type="scientific">Eucalyptus grandis</name>
    <name type="common">Flooded gum</name>
    <dbReference type="NCBI Taxonomy" id="71139"/>
    <lineage>
        <taxon>Eukaryota</taxon>
        <taxon>Viridiplantae</taxon>
        <taxon>Streptophyta</taxon>
        <taxon>Embryophyta</taxon>
        <taxon>Tracheophyta</taxon>
        <taxon>Spermatophyta</taxon>
        <taxon>Magnoliopsida</taxon>
        <taxon>eudicotyledons</taxon>
        <taxon>Gunneridae</taxon>
        <taxon>Pentapetalae</taxon>
        <taxon>rosids</taxon>
        <taxon>malvids</taxon>
        <taxon>Myrtales</taxon>
        <taxon>Myrtaceae</taxon>
        <taxon>Myrtoideae</taxon>
        <taxon>Eucalypteae</taxon>
        <taxon>Eucalyptus</taxon>
    </lineage>
</organism>
<evidence type="ECO:0000256" key="2">
    <source>
        <dbReference type="ARBA" id="ARBA00012513"/>
    </source>
</evidence>
<comment type="subcellular location">
    <subcellularLocation>
        <location evidence="1">Membrane</location>
        <topology evidence="1">Single-pass type I membrane protein</topology>
    </subcellularLocation>
</comment>
<dbReference type="SUPFAM" id="SSF52058">
    <property type="entry name" value="L domain-like"/>
    <property type="match status" value="2"/>
</dbReference>
<dbReference type="EC" id="2.7.11.1" evidence="2"/>
<accession>A0A059ALX9</accession>
<evidence type="ECO:0000256" key="5">
    <source>
        <dbReference type="ARBA" id="ARBA00022614"/>
    </source>
</evidence>
<dbReference type="Gramene" id="KCW54977">
    <property type="protein sequence ID" value="KCW54977"/>
    <property type="gene ID" value="EUGRSUZ_I00946"/>
</dbReference>
<dbReference type="Gene3D" id="1.10.510.10">
    <property type="entry name" value="Transferase(Phosphotransferase) domain 1"/>
    <property type="match status" value="1"/>
</dbReference>
<dbReference type="GO" id="GO:0005886">
    <property type="term" value="C:plasma membrane"/>
    <property type="evidence" value="ECO:0000318"/>
    <property type="project" value="GO_Central"/>
</dbReference>
<dbReference type="Pfam" id="PF13855">
    <property type="entry name" value="LRR_8"/>
    <property type="match status" value="1"/>
</dbReference>
<keyword evidence="4" id="KW-0597">Phosphoprotein</keyword>
<dbReference type="InterPro" id="IPR011009">
    <property type="entry name" value="Kinase-like_dom_sf"/>
</dbReference>
<name>A0A059ALX9_EUCGR</name>
<dbReference type="PANTHER" id="PTHR48005:SF70">
    <property type="entry name" value="MDIS1-INTERACTING RECEPTOR LIKE KINASE 2-LIKE"/>
    <property type="match status" value="1"/>
</dbReference>
<dbReference type="Pfam" id="PF00069">
    <property type="entry name" value="Pkinase"/>
    <property type="match status" value="1"/>
</dbReference>
<evidence type="ECO:0000256" key="15">
    <source>
        <dbReference type="ARBA" id="ARBA00023170"/>
    </source>
</evidence>
<keyword evidence="12 19" id="KW-0067">ATP-binding</keyword>
<dbReference type="GO" id="GO:0005524">
    <property type="term" value="F:ATP binding"/>
    <property type="evidence" value="ECO:0007669"/>
    <property type="project" value="UniProtKB-UniRule"/>
</dbReference>
<evidence type="ECO:0000256" key="8">
    <source>
        <dbReference type="ARBA" id="ARBA00022729"/>
    </source>
</evidence>
<dbReference type="InterPro" id="IPR051420">
    <property type="entry name" value="Ser_Thr_Kinases_DiverseReg"/>
</dbReference>
<dbReference type="GO" id="GO:0004674">
    <property type="term" value="F:protein serine/threonine kinase activity"/>
    <property type="evidence" value="ECO:0007669"/>
    <property type="project" value="UniProtKB-KW"/>
</dbReference>
<keyword evidence="9" id="KW-0677">Repeat</keyword>
<evidence type="ECO:0000259" key="21">
    <source>
        <dbReference type="PROSITE" id="PS50011"/>
    </source>
</evidence>
<dbReference type="InterPro" id="IPR001611">
    <property type="entry name" value="Leu-rich_rpt"/>
</dbReference>
<evidence type="ECO:0000256" key="11">
    <source>
        <dbReference type="ARBA" id="ARBA00022777"/>
    </source>
</evidence>
<feature type="domain" description="Protein kinase" evidence="21">
    <location>
        <begin position="608"/>
        <end position="881"/>
    </location>
</feature>
<comment type="catalytic activity">
    <reaction evidence="18">
        <text>L-seryl-[protein] + ATP = O-phospho-L-seryl-[protein] + ADP + H(+)</text>
        <dbReference type="Rhea" id="RHEA:17989"/>
        <dbReference type="Rhea" id="RHEA-COMP:9863"/>
        <dbReference type="Rhea" id="RHEA-COMP:11604"/>
        <dbReference type="ChEBI" id="CHEBI:15378"/>
        <dbReference type="ChEBI" id="CHEBI:29999"/>
        <dbReference type="ChEBI" id="CHEBI:30616"/>
        <dbReference type="ChEBI" id="CHEBI:83421"/>
        <dbReference type="ChEBI" id="CHEBI:456216"/>
        <dbReference type="EC" id="2.7.11.1"/>
    </reaction>
</comment>
<dbReference type="InterPro" id="IPR017441">
    <property type="entry name" value="Protein_kinase_ATP_BS"/>
</dbReference>
<dbReference type="InParanoid" id="A0A059ALX9"/>
<dbReference type="InterPro" id="IPR000719">
    <property type="entry name" value="Prot_kinase_dom"/>
</dbReference>
<dbReference type="Pfam" id="PF08263">
    <property type="entry name" value="LRRNT_2"/>
    <property type="match status" value="1"/>
</dbReference>
<keyword evidence="14 20" id="KW-0472">Membrane</keyword>
<evidence type="ECO:0000256" key="3">
    <source>
        <dbReference type="ARBA" id="ARBA00022527"/>
    </source>
</evidence>
<keyword evidence="8" id="KW-0732">Signal</keyword>
<feature type="non-terminal residue" evidence="22">
    <location>
        <position position="911"/>
    </location>
</feature>
<dbReference type="PROSITE" id="PS50011">
    <property type="entry name" value="PROTEIN_KINASE_DOM"/>
    <property type="match status" value="1"/>
</dbReference>
<dbReference type="EMBL" id="KK198761">
    <property type="protein sequence ID" value="KCW54977.1"/>
    <property type="molecule type" value="Genomic_DNA"/>
</dbReference>
<keyword evidence="13 20" id="KW-1133">Transmembrane helix</keyword>
<feature type="binding site" evidence="19">
    <location>
        <position position="637"/>
    </location>
    <ligand>
        <name>ATP</name>
        <dbReference type="ChEBI" id="CHEBI:30616"/>
    </ligand>
</feature>
<sequence length="911" mass="101124">MDQALSISTSGLNNINHNQIMGSSFIFDNFASSTPSTFPAAANNEKQTEALLTWKSSLDNYSQSLLSSWHGNNSCNFVGITCNDYGSITHLNLSCLGLRGTFDGLDFSCLINLLSLDISNNWIYGFIPSSIVGPLPSSIQNLSNLNLLHIYSNHLSGPIPEEIGKLVSLGTLDLSNNSLCGSIPSSIGSLTNLSILRLSYNDFACSLPPEVNQITRLSAFDLSYNKLEGQLPDEICQGKLLQNFSVINNHFTGLIPKSLRNCSSFIRVRLDGNQLTGNITEAFGIYPQLELMDLSHNYLYGELSWKWESCRNLTSLTISNNNISGEIPAVFGKMTRLQKLDLSSNNLSGVIPRELASLQFLLDLILNSNRITGDIPNEIGFLSKLEHLNLASNNFRGSIPAQFVQCTNLLSLNLSKNKLEGTIPSEIGNVRFLEVLDLSQNQLTGRIPQELGKLRVLETMNVSHNSLLGSIPETFGDMLALTIIDVSYNNLEGPLPNVKAFNEAPFEAIQHNKRLCGNVEALQKCDSPMSKKGNGDGGRGTTAIPVLTFLGFLLLASIVILLLIFVRRPRKNIKREDIGRLNDLDFLCILNFDGKAFYKQILEATEEFDSKFYVGEGAYGIVYKAEISTGQIVAVKKISSSPEEEILDFVSFEREIQALSNICHRNIVKLYGFCSHLQHSFMVYEYIERGSLRAILNDDEKASEFAWDKRVNMVRGVANALSYMHHDCFPRWIHRDLTSNNVLLDADYEARISDFGTARLLRPDSLSWTAVAGSIGYIAPELAYSTIPTEKSDVYSFGVIALETLMGKHPRDIVSWECSSSTEIGSPALLKDVLDQRLSPSRVRIRDAEDVVSIARLAFMCLQADPRLRPTMRQVSQELRIRVPLEMTFSAVSLEQLRDLNGRKFQGSQGD</sequence>
<keyword evidence="15" id="KW-0675">Receptor</keyword>
<evidence type="ECO:0000256" key="9">
    <source>
        <dbReference type="ARBA" id="ARBA00022737"/>
    </source>
</evidence>
<dbReference type="AlphaFoldDB" id="A0A059ALX9"/>
<evidence type="ECO:0000256" key="12">
    <source>
        <dbReference type="ARBA" id="ARBA00022840"/>
    </source>
</evidence>
<dbReference type="FunFam" id="3.80.10.10:FF:000400">
    <property type="entry name" value="Nuclear pore complex protein NUP107"/>
    <property type="match status" value="1"/>
</dbReference>
<dbReference type="PRINTS" id="PR00019">
    <property type="entry name" value="LEURICHRPT"/>
</dbReference>